<keyword evidence="2" id="KW-1185">Reference proteome</keyword>
<evidence type="ECO:0000313" key="1">
    <source>
        <dbReference type="EMBL" id="PWN49551.1"/>
    </source>
</evidence>
<name>A0ACD0NUU0_9BASI</name>
<gene>
    <name evidence="1" type="ORF">IE53DRAFT_138426</name>
</gene>
<evidence type="ECO:0000313" key="2">
    <source>
        <dbReference type="Proteomes" id="UP000245626"/>
    </source>
</evidence>
<dbReference type="EMBL" id="KZ820035">
    <property type="protein sequence ID" value="PWN49551.1"/>
    <property type="molecule type" value="Genomic_DNA"/>
</dbReference>
<organism evidence="1 2">
    <name type="scientific">Violaceomyces palustris</name>
    <dbReference type="NCBI Taxonomy" id="1673888"/>
    <lineage>
        <taxon>Eukaryota</taxon>
        <taxon>Fungi</taxon>
        <taxon>Dikarya</taxon>
        <taxon>Basidiomycota</taxon>
        <taxon>Ustilaginomycotina</taxon>
        <taxon>Ustilaginomycetes</taxon>
        <taxon>Violaceomycetales</taxon>
        <taxon>Violaceomycetaceae</taxon>
        <taxon>Violaceomyces</taxon>
    </lineage>
</organism>
<sequence length="61" mass="7302">MIPFFFKDRKILPLFFPFSSNYSLLLCFVSHTYLRLTQSPPPTHGRLWPAFVFSSIHFFFL</sequence>
<proteinExistence type="predicted"/>
<reference evidence="1 2" key="1">
    <citation type="journal article" date="2018" name="Mol. Biol. Evol.">
        <title>Broad Genomic Sampling Reveals a Smut Pathogenic Ancestry of the Fungal Clade Ustilaginomycotina.</title>
        <authorList>
            <person name="Kijpornyongpan T."/>
            <person name="Mondo S.J."/>
            <person name="Barry K."/>
            <person name="Sandor L."/>
            <person name="Lee J."/>
            <person name="Lipzen A."/>
            <person name="Pangilinan J."/>
            <person name="LaButti K."/>
            <person name="Hainaut M."/>
            <person name="Henrissat B."/>
            <person name="Grigoriev I.V."/>
            <person name="Spatafora J.W."/>
            <person name="Aime M.C."/>
        </authorList>
    </citation>
    <scope>NUCLEOTIDE SEQUENCE [LARGE SCALE GENOMIC DNA]</scope>
    <source>
        <strain evidence="1 2">SA 807</strain>
    </source>
</reference>
<accession>A0ACD0NUU0</accession>
<protein>
    <submittedName>
        <fullName evidence="1">Uncharacterized protein</fullName>
    </submittedName>
</protein>
<dbReference type="Proteomes" id="UP000245626">
    <property type="component" value="Unassembled WGS sequence"/>
</dbReference>